<dbReference type="InterPro" id="IPR012340">
    <property type="entry name" value="NA-bd_OB-fold"/>
</dbReference>
<comment type="caution">
    <text evidence="1">The sequence shown here is derived from an EMBL/GenBank/DDBJ whole genome shotgun (WGS) entry which is preliminary data.</text>
</comment>
<gene>
    <name evidence="1" type="ORF">FHR83_008497</name>
</gene>
<reference evidence="1 2" key="1">
    <citation type="submission" date="2020-08" db="EMBL/GenBank/DDBJ databases">
        <title>Genomic Encyclopedia of Type Strains, Phase III (KMG-III): the genomes of soil and plant-associated and newly described type strains.</title>
        <authorList>
            <person name="Whitman W."/>
        </authorList>
    </citation>
    <scope>NUCLEOTIDE SEQUENCE [LARGE SCALE GENOMIC DNA]</scope>
    <source>
        <strain evidence="1 2">CECT 3287</strain>
    </source>
</reference>
<organism evidence="1 2">
    <name type="scientific">Actinoplanes campanulatus</name>
    <dbReference type="NCBI Taxonomy" id="113559"/>
    <lineage>
        <taxon>Bacteria</taxon>
        <taxon>Bacillati</taxon>
        <taxon>Actinomycetota</taxon>
        <taxon>Actinomycetes</taxon>
        <taxon>Micromonosporales</taxon>
        <taxon>Micromonosporaceae</taxon>
        <taxon>Actinoplanes</taxon>
    </lineage>
</organism>
<dbReference type="EMBL" id="JACHXF010000028">
    <property type="protein sequence ID" value="MBB3100772.1"/>
    <property type="molecule type" value="Genomic_DNA"/>
</dbReference>
<keyword evidence="2" id="KW-1185">Reference proteome</keyword>
<dbReference type="Proteomes" id="UP000590749">
    <property type="component" value="Unassembled WGS sequence"/>
</dbReference>
<sequence>MGWQEFTTSHQVGDLVEGVVTKQIPFGSFVEADGCTGLAYQQTWPVDTRVSVRIVAIDADQQRFSVEAA</sequence>
<evidence type="ECO:0000313" key="2">
    <source>
        <dbReference type="Proteomes" id="UP000590749"/>
    </source>
</evidence>
<dbReference type="AlphaFoldDB" id="A0A7W5AQT8"/>
<dbReference type="RefSeq" id="WP_183226807.1">
    <property type="nucleotide sequence ID" value="NZ_BMPW01000029.1"/>
</dbReference>
<keyword evidence="1" id="KW-0689">Ribosomal protein</keyword>
<proteinExistence type="predicted"/>
<dbReference type="GO" id="GO:0005840">
    <property type="term" value="C:ribosome"/>
    <property type="evidence" value="ECO:0007669"/>
    <property type="project" value="UniProtKB-KW"/>
</dbReference>
<dbReference type="SUPFAM" id="SSF50249">
    <property type="entry name" value="Nucleic acid-binding proteins"/>
    <property type="match status" value="1"/>
</dbReference>
<name>A0A7W5AQT8_9ACTN</name>
<protein>
    <submittedName>
        <fullName evidence="1">Ribosomal protein S1</fullName>
    </submittedName>
</protein>
<accession>A0A7W5AQT8</accession>
<dbReference type="Gene3D" id="2.40.50.140">
    <property type="entry name" value="Nucleic acid-binding proteins"/>
    <property type="match status" value="1"/>
</dbReference>
<evidence type="ECO:0000313" key="1">
    <source>
        <dbReference type="EMBL" id="MBB3100772.1"/>
    </source>
</evidence>
<keyword evidence="1" id="KW-0687">Ribonucleoprotein</keyword>